<keyword evidence="2 10" id="KW-0436">Ligase</keyword>
<dbReference type="GO" id="GO:0003723">
    <property type="term" value="F:RNA binding"/>
    <property type="evidence" value="ECO:0007669"/>
    <property type="project" value="UniProtKB-KW"/>
</dbReference>
<evidence type="ECO:0000256" key="7">
    <source>
        <dbReference type="ARBA" id="ARBA00048248"/>
    </source>
</evidence>
<keyword evidence="5 10" id="KW-0648">Protein biosynthesis</keyword>
<dbReference type="EC" id="6.1.1.1" evidence="1 8"/>
<dbReference type="GO" id="GO:0005829">
    <property type="term" value="C:cytosol"/>
    <property type="evidence" value="ECO:0007669"/>
    <property type="project" value="TreeGrafter"/>
</dbReference>
<dbReference type="GO" id="GO:0005524">
    <property type="term" value="F:ATP binding"/>
    <property type="evidence" value="ECO:0007669"/>
    <property type="project" value="UniProtKB-KW"/>
</dbReference>
<evidence type="ECO:0000256" key="10">
    <source>
        <dbReference type="RuleBase" id="RU363036"/>
    </source>
</evidence>
<keyword evidence="6 10" id="KW-0030">Aminoacyl-tRNA synthetase</keyword>
<dbReference type="Gene3D" id="3.10.290.10">
    <property type="entry name" value="RNA-binding S4 domain"/>
    <property type="match status" value="1"/>
</dbReference>
<dbReference type="PANTHER" id="PTHR11766:SF1">
    <property type="entry name" value="TYROSINE--TRNA LIGASE"/>
    <property type="match status" value="1"/>
</dbReference>
<dbReference type="PANTHER" id="PTHR11766">
    <property type="entry name" value="TYROSYL-TRNA SYNTHETASE"/>
    <property type="match status" value="1"/>
</dbReference>
<dbReference type="EMBL" id="VBOS01000292">
    <property type="protein sequence ID" value="TMQ53722.1"/>
    <property type="molecule type" value="Genomic_DNA"/>
</dbReference>
<evidence type="ECO:0000256" key="8">
    <source>
        <dbReference type="NCBIfam" id="TIGR00234"/>
    </source>
</evidence>
<name>A0A538SQU4_UNCEI</name>
<dbReference type="Gene3D" id="3.40.50.620">
    <property type="entry name" value="HUPs"/>
    <property type="match status" value="1"/>
</dbReference>
<comment type="similarity">
    <text evidence="10">Belongs to the class-I aminoacyl-tRNA synthetase family.</text>
</comment>
<evidence type="ECO:0000256" key="2">
    <source>
        <dbReference type="ARBA" id="ARBA00022598"/>
    </source>
</evidence>
<dbReference type="InterPro" id="IPR014729">
    <property type="entry name" value="Rossmann-like_a/b/a_fold"/>
</dbReference>
<keyword evidence="4 10" id="KW-0067">ATP-binding</keyword>
<dbReference type="PROSITE" id="PS50889">
    <property type="entry name" value="S4"/>
    <property type="match status" value="1"/>
</dbReference>
<dbReference type="InterPro" id="IPR002305">
    <property type="entry name" value="aa-tRNA-synth_Ic"/>
</dbReference>
<proteinExistence type="inferred from homology"/>
<dbReference type="PRINTS" id="PR01040">
    <property type="entry name" value="TRNASYNTHTYR"/>
</dbReference>
<comment type="caution">
    <text evidence="11">The sequence shown here is derived from an EMBL/GenBank/DDBJ whole genome shotgun (WGS) entry which is preliminary data.</text>
</comment>
<reference evidence="11 12" key="1">
    <citation type="journal article" date="2019" name="Nat. Microbiol.">
        <title>Mediterranean grassland soil C-N compound turnover is dependent on rainfall and depth, and is mediated by genomically divergent microorganisms.</title>
        <authorList>
            <person name="Diamond S."/>
            <person name="Andeer P.F."/>
            <person name="Li Z."/>
            <person name="Crits-Christoph A."/>
            <person name="Burstein D."/>
            <person name="Anantharaman K."/>
            <person name="Lane K.R."/>
            <person name="Thomas B.C."/>
            <person name="Pan C."/>
            <person name="Northen T.R."/>
            <person name="Banfield J.F."/>
        </authorList>
    </citation>
    <scope>NUCLEOTIDE SEQUENCE [LARGE SCALE GENOMIC DNA]</scope>
    <source>
        <strain evidence="11">WS_2</strain>
    </source>
</reference>
<dbReference type="InterPro" id="IPR001412">
    <property type="entry name" value="aa-tRNA-synth_I_CS"/>
</dbReference>
<dbReference type="Pfam" id="PF00579">
    <property type="entry name" value="tRNA-synt_1b"/>
    <property type="match status" value="1"/>
</dbReference>
<keyword evidence="3 10" id="KW-0547">Nucleotide-binding</keyword>
<dbReference type="InterPro" id="IPR036986">
    <property type="entry name" value="S4_RNA-bd_sf"/>
</dbReference>
<evidence type="ECO:0000313" key="12">
    <source>
        <dbReference type="Proteomes" id="UP000317716"/>
    </source>
</evidence>
<sequence length="380" mass="42164">MTPEAQHELLARGTEEILPEGELVRRLREREREIRPLRVKQGFDPTAPDIHLGHTVGLRKLRQFQDLGHQVVLIIGDYTGLVGDPSGRSKTRPRLTPAEIESNSTTYLDQFFRVLEKNPSPPLLPVEIRRNGEWFARMSFAELLELASQYTVARLLERDDFAKRMAAQQPVGVHELLYPLMQGHDSVEIRADVEIGATEQKFNLLVGRVLQELHGQSPQIAMTLPVLVGTDGVQRMGKSLGNYIGVTDPPGEMYGKVMSLPDRVMSDYWRLVTDAAPAELEDVERALADASQNPMEIKQKLATRIVRMYHGEAAAGRAARDFDAQFRRRDVPQDLAVCVVPAGEIGIKDLLVQAGLAASGSAAWRAVDQGAVSIDGVRIT</sequence>
<dbReference type="AlphaFoldDB" id="A0A538SQU4"/>
<keyword evidence="9" id="KW-0694">RNA-binding</keyword>
<accession>A0A538SQU4</accession>
<dbReference type="SUPFAM" id="SSF55174">
    <property type="entry name" value="Alpha-L RNA-binding motif"/>
    <property type="match status" value="1"/>
</dbReference>
<dbReference type="SUPFAM" id="SSF52374">
    <property type="entry name" value="Nucleotidylyl transferase"/>
    <property type="match status" value="1"/>
</dbReference>
<gene>
    <name evidence="11" type="ORF">E6K72_08230</name>
</gene>
<protein>
    <recommendedName>
        <fullName evidence="1 8">Tyrosine--tRNA ligase</fullName>
        <ecNumber evidence="1 8">6.1.1.1</ecNumber>
    </recommendedName>
</protein>
<dbReference type="CDD" id="cd00805">
    <property type="entry name" value="TyrRS_core"/>
    <property type="match status" value="1"/>
</dbReference>
<evidence type="ECO:0000256" key="5">
    <source>
        <dbReference type="ARBA" id="ARBA00022917"/>
    </source>
</evidence>
<dbReference type="InterPro" id="IPR002307">
    <property type="entry name" value="Tyr-tRNA-ligase"/>
</dbReference>
<dbReference type="GO" id="GO:0004831">
    <property type="term" value="F:tyrosine-tRNA ligase activity"/>
    <property type="evidence" value="ECO:0007669"/>
    <property type="project" value="UniProtKB-UniRule"/>
</dbReference>
<evidence type="ECO:0000256" key="1">
    <source>
        <dbReference type="ARBA" id="ARBA00013160"/>
    </source>
</evidence>
<dbReference type="NCBIfam" id="TIGR00234">
    <property type="entry name" value="tyrS"/>
    <property type="match status" value="1"/>
</dbReference>
<evidence type="ECO:0000313" key="11">
    <source>
        <dbReference type="EMBL" id="TMQ53722.1"/>
    </source>
</evidence>
<evidence type="ECO:0000256" key="6">
    <source>
        <dbReference type="ARBA" id="ARBA00023146"/>
    </source>
</evidence>
<evidence type="ECO:0000256" key="3">
    <source>
        <dbReference type="ARBA" id="ARBA00022741"/>
    </source>
</evidence>
<dbReference type="Proteomes" id="UP000317716">
    <property type="component" value="Unassembled WGS sequence"/>
</dbReference>
<dbReference type="PROSITE" id="PS00178">
    <property type="entry name" value="AA_TRNA_LIGASE_I"/>
    <property type="match status" value="1"/>
</dbReference>
<dbReference type="InterPro" id="IPR024088">
    <property type="entry name" value="Tyr-tRNA-ligase_bac-type"/>
</dbReference>
<dbReference type="Gene3D" id="1.10.240.10">
    <property type="entry name" value="Tyrosyl-Transfer RNA Synthetase"/>
    <property type="match status" value="1"/>
</dbReference>
<organism evidence="11 12">
    <name type="scientific">Eiseniibacteriota bacterium</name>
    <dbReference type="NCBI Taxonomy" id="2212470"/>
    <lineage>
        <taxon>Bacteria</taxon>
        <taxon>Candidatus Eiseniibacteriota</taxon>
    </lineage>
</organism>
<feature type="non-terminal residue" evidence="11">
    <location>
        <position position="380"/>
    </location>
</feature>
<comment type="catalytic activity">
    <reaction evidence="7">
        <text>tRNA(Tyr) + L-tyrosine + ATP = L-tyrosyl-tRNA(Tyr) + AMP + diphosphate + H(+)</text>
        <dbReference type="Rhea" id="RHEA:10220"/>
        <dbReference type="Rhea" id="RHEA-COMP:9706"/>
        <dbReference type="Rhea" id="RHEA-COMP:9707"/>
        <dbReference type="ChEBI" id="CHEBI:15378"/>
        <dbReference type="ChEBI" id="CHEBI:30616"/>
        <dbReference type="ChEBI" id="CHEBI:33019"/>
        <dbReference type="ChEBI" id="CHEBI:58315"/>
        <dbReference type="ChEBI" id="CHEBI:78442"/>
        <dbReference type="ChEBI" id="CHEBI:78536"/>
        <dbReference type="ChEBI" id="CHEBI:456215"/>
        <dbReference type="EC" id="6.1.1.1"/>
    </reaction>
</comment>
<evidence type="ECO:0000256" key="4">
    <source>
        <dbReference type="ARBA" id="ARBA00022840"/>
    </source>
</evidence>
<dbReference type="GO" id="GO:0006437">
    <property type="term" value="P:tyrosyl-tRNA aminoacylation"/>
    <property type="evidence" value="ECO:0007669"/>
    <property type="project" value="UniProtKB-UniRule"/>
</dbReference>
<evidence type="ECO:0000256" key="9">
    <source>
        <dbReference type="PROSITE-ProRule" id="PRU00182"/>
    </source>
</evidence>